<evidence type="ECO:0000313" key="2">
    <source>
        <dbReference type="EMBL" id="KAJ3645728.1"/>
    </source>
</evidence>
<name>A0AA38M7A4_9CUCU</name>
<keyword evidence="3" id="KW-1185">Reference proteome</keyword>
<accession>A0AA38M7A4</accession>
<gene>
    <name evidence="2" type="ORF">Zmor_023365</name>
</gene>
<feature type="signal peptide" evidence="1">
    <location>
        <begin position="1"/>
        <end position="21"/>
    </location>
</feature>
<proteinExistence type="predicted"/>
<dbReference type="Proteomes" id="UP001168821">
    <property type="component" value="Unassembled WGS sequence"/>
</dbReference>
<keyword evidence="1" id="KW-0732">Signal</keyword>
<organism evidence="2 3">
    <name type="scientific">Zophobas morio</name>
    <dbReference type="NCBI Taxonomy" id="2755281"/>
    <lineage>
        <taxon>Eukaryota</taxon>
        <taxon>Metazoa</taxon>
        <taxon>Ecdysozoa</taxon>
        <taxon>Arthropoda</taxon>
        <taxon>Hexapoda</taxon>
        <taxon>Insecta</taxon>
        <taxon>Pterygota</taxon>
        <taxon>Neoptera</taxon>
        <taxon>Endopterygota</taxon>
        <taxon>Coleoptera</taxon>
        <taxon>Polyphaga</taxon>
        <taxon>Cucujiformia</taxon>
        <taxon>Tenebrionidae</taxon>
        <taxon>Zophobas</taxon>
    </lineage>
</organism>
<comment type="caution">
    <text evidence="2">The sequence shown here is derived from an EMBL/GenBank/DDBJ whole genome shotgun (WGS) entry which is preliminary data.</text>
</comment>
<reference evidence="2" key="1">
    <citation type="journal article" date="2023" name="G3 (Bethesda)">
        <title>Whole genome assemblies of Zophobas morio and Tenebrio molitor.</title>
        <authorList>
            <person name="Kaur S."/>
            <person name="Stinson S.A."/>
            <person name="diCenzo G.C."/>
        </authorList>
    </citation>
    <scope>NUCLEOTIDE SEQUENCE</scope>
    <source>
        <strain evidence="2">QUZm001</strain>
    </source>
</reference>
<feature type="chain" id="PRO_5041250197" evidence="1">
    <location>
        <begin position="22"/>
        <end position="106"/>
    </location>
</feature>
<evidence type="ECO:0000256" key="1">
    <source>
        <dbReference type="SAM" id="SignalP"/>
    </source>
</evidence>
<dbReference type="AlphaFoldDB" id="A0AA38M7A4"/>
<sequence length="106" mass="12453">MESLTIISILFYLSTVFVGKSFSTGVQTCYYCWWKCEEPLEIRDCANDFQDFRCYASHAITPNGTYQEFKGCVLSNDEYWHTRCDTLNYQPDSGCYMCDDDLCNWH</sequence>
<evidence type="ECO:0000313" key="3">
    <source>
        <dbReference type="Proteomes" id="UP001168821"/>
    </source>
</evidence>
<dbReference type="EMBL" id="JALNTZ010000007">
    <property type="protein sequence ID" value="KAJ3645728.1"/>
    <property type="molecule type" value="Genomic_DNA"/>
</dbReference>
<protein>
    <submittedName>
        <fullName evidence="2">Uncharacterized protein</fullName>
    </submittedName>
</protein>